<dbReference type="GO" id="GO:0005886">
    <property type="term" value="C:plasma membrane"/>
    <property type="evidence" value="ECO:0007669"/>
    <property type="project" value="UniProtKB-SubCell"/>
</dbReference>
<evidence type="ECO:0000256" key="7">
    <source>
        <dbReference type="ARBA" id="ARBA00023136"/>
    </source>
</evidence>
<dbReference type="Proteomes" id="UP000298781">
    <property type="component" value="Chromosome"/>
</dbReference>
<name>A0A4D7B8C9_9HYPH</name>
<dbReference type="InterPro" id="IPR017871">
    <property type="entry name" value="ABC_transporter-like_CS"/>
</dbReference>
<dbReference type="InterPro" id="IPR030679">
    <property type="entry name" value="ABC_ATPase_HisP-typ"/>
</dbReference>
<gene>
    <name evidence="9" type="ORF">E8M01_24415</name>
</gene>
<dbReference type="AlphaFoldDB" id="A0A4D7B8C9"/>
<dbReference type="EMBL" id="CP039690">
    <property type="protein sequence ID" value="QCI67103.1"/>
    <property type="molecule type" value="Genomic_DNA"/>
</dbReference>
<reference evidence="9 10" key="1">
    <citation type="submission" date="2019-04" db="EMBL/GenBank/DDBJ databases">
        <title>Phreatobacter aquaticus sp. nov.</title>
        <authorList>
            <person name="Choi A."/>
        </authorList>
    </citation>
    <scope>NUCLEOTIDE SEQUENCE [LARGE SCALE GENOMIC DNA]</scope>
    <source>
        <strain evidence="9 10">KCTC 52518</strain>
    </source>
</reference>
<dbReference type="InterPro" id="IPR050086">
    <property type="entry name" value="MetN_ABC_transporter-like"/>
</dbReference>
<dbReference type="PANTHER" id="PTHR43166:SF35">
    <property type="entry name" value="L-CYSTINE IMPORT ATP-BINDING PROTEIN TCYN"/>
    <property type="match status" value="1"/>
</dbReference>
<evidence type="ECO:0000256" key="3">
    <source>
        <dbReference type="ARBA" id="ARBA00022448"/>
    </source>
</evidence>
<evidence type="ECO:0000256" key="5">
    <source>
        <dbReference type="ARBA" id="ARBA00022741"/>
    </source>
</evidence>
<dbReference type="CDD" id="cd03262">
    <property type="entry name" value="ABC_HisP_GlnQ"/>
    <property type="match status" value="1"/>
</dbReference>
<dbReference type="InterPro" id="IPR027417">
    <property type="entry name" value="P-loop_NTPase"/>
</dbReference>
<dbReference type="InterPro" id="IPR003593">
    <property type="entry name" value="AAA+_ATPase"/>
</dbReference>
<evidence type="ECO:0000256" key="4">
    <source>
        <dbReference type="ARBA" id="ARBA00022475"/>
    </source>
</evidence>
<dbReference type="GO" id="GO:0015424">
    <property type="term" value="F:ABC-type amino acid transporter activity"/>
    <property type="evidence" value="ECO:0007669"/>
    <property type="project" value="InterPro"/>
</dbReference>
<accession>A0A4D7B8C9</accession>
<dbReference type="SMART" id="SM00382">
    <property type="entry name" value="AAA"/>
    <property type="match status" value="1"/>
</dbReference>
<evidence type="ECO:0000256" key="6">
    <source>
        <dbReference type="ARBA" id="ARBA00022840"/>
    </source>
</evidence>
<dbReference type="GO" id="GO:0016887">
    <property type="term" value="F:ATP hydrolysis activity"/>
    <property type="evidence" value="ECO:0007669"/>
    <property type="project" value="InterPro"/>
</dbReference>
<evidence type="ECO:0000256" key="2">
    <source>
        <dbReference type="ARBA" id="ARBA00005417"/>
    </source>
</evidence>
<evidence type="ECO:0000313" key="9">
    <source>
        <dbReference type="EMBL" id="QCI67103.1"/>
    </source>
</evidence>
<feature type="domain" description="ABC transporter" evidence="8">
    <location>
        <begin position="14"/>
        <end position="259"/>
    </location>
</feature>
<dbReference type="Gene3D" id="3.40.50.300">
    <property type="entry name" value="P-loop containing nucleotide triphosphate hydrolases"/>
    <property type="match status" value="1"/>
</dbReference>
<comment type="similarity">
    <text evidence="2">Belongs to the ABC transporter superfamily.</text>
</comment>
<comment type="subcellular location">
    <subcellularLocation>
        <location evidence="1">Cell membrane</location>
        <topology evidence="1">Peripheral membrane protein</topology>
    </subcellularLocation>
</comment>
<proteinExistence type="inferred from homology"/>
<keyword evidence="6 9" id="KW-0067">ATP-binding</keyword>
<keyword evidence="3" id="KW-0813">Transport</keyword>
<sequence length="263" mass="28940">MATENAMPAPTALVRAQNVQKWFGSHQVLKGVDLSVERGQVMSIIGPSGSGKSTFLRCINQLETYQAGRIYVGDALIGFEEARDGKLVALSNRRIVAQRRRIGMVFQQFNLFWHMTVLENIIEAPVLVLGQPRHQAERKAMELLERVGLAEKANAFPSKLSGGQQQRAAIARALAMNPELMLFDEPTSALDPETTGEVLSVIAELASSGMTMIIVTHEMSFARQVSDRVMLMENGMVDYGGPPEQFFGAQPSPRLKAFLSTIH</sequence>
<dbReference type="SUPFAM" id="SSF52540">
    <property type="entry name" value="P-loop containing nucleoside triphosphate hydrolases"/>
    <property type="match status" value="1"/>
</dbReference>
<dbReference type="PANTHER" id="PTHR43166">
    <property type="entry name" value="AMINO ACID IMPORT ATP-BINDING PROTEIN"/>
    <property type="match status" value="1"/>
</dbReference>
<organism evidence="9 10">
    <name type="scientific">Phreatobacter stygius</name>
    <dbReference type="NCBI Taxonomy" id="1940610"/>
    <lineage>
        <taxon>Bacteria</taxon>
        <taxon>Pseudomonadati</taxon>
        <taxon>Pseudomonadota</taxon>
        <taxon>Alphaproteobacteria</taxon>
        <taxon>Hyphomicrobiales</taxon>
        <taxon>Phreatobacteraceae</taxon>
        <taxon>Phreatobacter</taxon>
    </lineage>
</organism>
<dbReference type="InterPro" id="IPR003439">
    <property type="entry name" value="ABC_transporter-like_ATP-bd"/>
</dbReference>
<protein>
    <submittedName>
        <fullName evidence="9">Amino acid ABC transporter ATP-binding protein</fullName>
    </submittedName>
</protein>
<dbReference type="FunFam" id="3.40.50.300:FF:000020">
    <property type="entry name" value="Amino acid ABC transporter ATP-binding component"/>
    <property type="match status" value="1"/>
</dbReference>
<dbReference type="KEGG" id="pstg:E8M01_24415"/>
<keyword evidence="4" id="KW-1003">Cell membrane</keyword>
<evidence type="ECO:0000313" key="10">
    <source>
        <dbReference type="Proteomes" id="UP000298781"/>
    </source>
</evidence>
<dbReference type="OrthoDB" id="9802264at2"/>
<dbReference type="RefSeq" id="WP_136962541.1">
    <property type="nucleotide sequence ID" value="NZ_CP039690.1"/>
</dbReference>
<keyword evidence="7" id="KW-0472">Membrane</keyword>
<dbReference type="PROSITE" id="PS00211">
    <property type="entry name" value="ABC_TRANSPORTER_1"/>
    <property type="match status" value="1"/>
</dbReference>
<keyword evidence="5" id="KW-0547">Nucleotide-binding</keyword>
<evidence type="ECO:0000259" key="8">
    <source>
        <dbReference type="PROSITE" id="PS50893"/>
    </source>
</evidence>
<dbReference type="Pfam" id="PF00005">
    <property type="entry name" value="ABC_tran"/>
    <property type="match status" value="1"/>
</dbReference>
<dbReference type="GO" id="GO:0005524">
    <property type="term" value="F:ATP binding"/>
    <property type="evidence" value="ECO:0007669"/>
    <property type="project" value="UniProtKB-KW"/>
</dbReference>
<dbReference type="PROSITE" id="PS50893">
    <property type="entry name" value="ABC_TRANSPORTER_2"/>
    <property type="match status" value="1"/>
</dbReference>
<evidence type="ECO:0000256" key="1">
    <source>
        <dbReference type="ARBA" id="ARBA00004202"/>
    </source>
</evidence>
<keyword evidence="10" id="KW-1185">Reference proteome</keyword>
<dbReference type="PIRSF" id="PIRSF039085">
    <property type="entry name" value="ABC_ATPase_HisP"/>
    <property type="match status" value="1"/>
</dbReference>